<protein>
    <submittedName>
        <fullName evidence="2">Acetyl-CoA hydrolase/transferase family protein</fullName>
    </submittedName>
</protein>
<dbReference type="Proteomes" id="UP000589552">
    <property type="component" value="Unassembled WGS sequence"/>
</dbReference>
<accession>A0A7X9XTE4</accession>
<dbReference type="Pfam" id="PF13336">
    <property type="entry name" value="AcetylCoA_hyd_C"/>
    <property type="match status" value="1"/>
</dbReference>
<dbReference type="InterPro" id="IPR026888">
    <property type="entry name" value="AcetylCoA_hyd_C"/>
</dbReference>
<feature type="domain" description="Acetyl-CoA hydrolase/transferase C-terminal" evidence="1">
    <location>
        <begin position="272"/>
        <end position="424"/>
    </location>
</feature>
<dbReference type="InterPro" id="IPR038460">
    <property type="entry name" value="AcetylCoA_hyd_C_sf"/>
</dbReference>
<comment type="caution">
    <text evidence="2">The sequence shown here is derived from an EMBL/GenBank/DDBJ whole genome shotgun (WGS) entry which is preliminary data.</text>
</comment>
<evidence type="ECO:0000259" key="1">
    <source>
        <dbReference type="Pfam" id="PF13336"/>
    </source>
</evidence>
<keyword evidence="2" id="KW-0378">Hydrolase</keyword>
<dbReference type="Gene3D" id="3.40.1080.20">
    <property type="entry name" value="Acetyl-CoA hydrolase/transferase C-terminal domain"/>
    <property type="match status" value="1"/>
</dbReference>
<keyword evidence="2" id="KW-0808">Transferase</keyword>
<dbReference type="GO" id="GO:0006083">
    <property type="term" value="P:acetate metabolic process"/>
    <property type="evidence" value="ECO:0007669"/>
    <property type="project" value="InterPro"/>
</dbReference>
<name>A0A7X9XTE4_9CORY</name>
<organism evidence="2 3">
    <name type="scientific">Corynebacterium xerosis</name>
    <dbReference type="NCBI Taxonomy" id="1725"/>
    <lineage>
        <taxon>Bacteria</taxon>
        <taxon>Bacillati</taxon>
        <taxon>Actinomycetota</taxon>
        <taxon>Actinomycetes</taxon>
        <taxon>Mycobacteriales</taxon>
        <taxon>Corynebacteriaceae</taxon>
        <taxon>Corynebacterium</taxon>
    </lineage>
</organism>
<dbReference type="InterPro" id="IPR037171">
    <property type="entry name" value="NagB/RpiA_transferase-like"/>
</dbReference>
<reference evidence="2 3" key="1">
    <citation type="submission" date="2020-04" db="EMBL/GenBank/DDBJ databases">
        <authorList>
            <person name="Hitch T.C.A."/>
            <person name="Wylensek D."/>
            <person name="Clavel T."/>
        </authorList>
    </citation>
    <scope>NUCLEOTIDE SEQUENCE [LARGE SCALE GENOMIC DNA]</scope>
    <source>
        <strain evidence="2 3">BL-383-APC-2I</strain>
    </source>
</reference>
<evidence type="ECO:0000313" key="2">
    <source>
        <dbReference type="EMBL" id="NMF09662.1"/>
    </source>
</evidence>
<proteinExistence type="predicted"/>
<sequence length="435" mass="47933">MEGQDVHDHLDLVPEALLDHIKPGTKILVPVAACEPPALLDMLEAHADQLEDVHIYQMCTESVRPYQMGEYPGKLTHHEFFLGGGSRKGHGNGTSELYPVNFSMIPELVRDHVKPDILIAAVSEPDEHGYMSIGLGADYSVQFIGNLPIFGEINPKIPHSFGQNQIHARQMVGATRSDAPVLEVPPLLPAEGSAEHRIAELIAPEIRDRDCLQLGIGKLPNAILAMLKDREDLGVHTELMSDGVMDLVECGAVTGRFKRSHQRQCVATFIMGTRKLYDWVDRNPAVYLDSVERTNDPFLIGLEPNMVSVNATTEVDLLGQAASETVAGRFYSGSGGQLDFAIGARRSKGGRGYIVCPSVTRDGASRIKVQLGPNSPVTTHKNYIDNVVTEHGIARLRGTDYSTRARRLIEIAHPDHREDLFREARELNIISRLPE</sequence>
<dbReference type="GO" id="GO:0016787">
    <property type="term" value="F:hydrolase activity"/>
    <property type="evidence" value="ECO:0007669"/>
    <property type="project" value="UniProtKB-KW"/>
</dbReference>
<dbReference type="GO" id="GO:0008775">
    <property type="term" value="F:acetate CoA-transferase activity"/>
    <property type="evidence" value="ECO:0007669"/>
    <property type="project" value="InterPro"/>
</dbReference>
<dbReference type="AlphaFoldDB" id="A0A7X9XTE4"/>
<evidence type="ECO:0000313" key="3">
    <source>
        <dbReference type="Proteomes" id="UP000589552"/>
    </source>
</evidence>
<dbReference type="EMBL" id="JABAGA010000005">
    <property type="protein sequence ID" value="NMF09662.1"/>
    <property type="molecule type" value="Genomic_DNA"/>
</dbReference>
<dbReference type="Gene3D" id="3.40.1080.10">
    <property type="entry name" value="Glutaconate Coenzyme A-transferase"/>
    <property type="match status" value="1"/>
</dbReference>
<dbReference type="SUPFAM" id="SSF100950">
    <property type="entry name" value="NagB/RpiA/CoA transferase-like"/>
    <property type="match status" value="2"/>
</dbReference>
<gene>
    <name evidence="2" type="ORF">HF852_08660</name>
</gene>
<dbReference type="Gene3D" id="3.30.750.70">
    <property type="entry name" value="4-hydroxybutyrate coenzyme like domains"/>
    <property type="match status" value="1"/>
</dbReference>
<dbReference type="PANTHER" id="PTHR21432:SF20">
    <property type="entry name" value="ACETYL-COA HYDROLASE"/>
    <property type="match status" value="1"/>
</dbReference>
<dbReference type="InterPro" id="IPR046433">
    <property type="entry name" value="ActCoA_hydro"/>
</dbReference>
<dbReference type="PANTHER" id="PTHR21432">
    <property type="entry name" value="ACETYL-COA HYDROLASE-RELATED"/>
    <property type="match status" value="1"/>
</dbReference>